<sequence>MEQSDNIISKNINKVIAITDIKNFKTQNEVSNFCNKLIENLDPFGKVIDIYYYGENGNDKSYAVLYFKTEEEVNEVRKAIKLYPLFGENSIKIDKEKTIRQIRPTCIYIDSQDKLKSNVLKISNIPNDVEATDEI</sequence>
<evidence type="ECO:0000313" key="2">
    <source>
        <dbReference type="Proteomes" id="UP000193920"/>
    </source>
</evidence>
<dbReference type="EMBL" id="MCOG01000262">
    <property type="protein sequence ID" value="ORY21625.1"/>
    <property type="molecule type" value="Genomic_DNA"/>
</dbReference>
<evidence type="ECO:0000313" key="1">
    <source>
        <dbReference type="EMBL" id="ORY21625.1"/>
    </source>
</evidence>
<organism evidence="1 2">
    <name type="scientific">Neocallimastix californiae</name>
    <dbReference type="NCBI Taxonomy" id="1754190"/>
    <lineage>
        <taxon>Eukaryota</taxon>
        <taxon>Fungi</taxon>
        <taxon>Fungi incertae sedis</taxon>
        <taxon>Chytridiomycota</taxon>
        <taxon>Chytridiomycota incertae sedis</taxon>
        <taxon>Neocallimastigomycetes</taxon>
        <taxon>Neocallimastigales</taxon>
        <taxon>Neocallimastigaceae</taxon>
        <taxon>Neocallimastix</taxon>
    </lineage>
</organism>
<comment type="caution">
    <text evidence="1">The sequence shown here is derived from an EMBL/GenBank/DDBJ whole genome shotgun (WGS) entry which is preliminary data.</text>
</comment>
<name>A0A1Y2AI47_9FUNG</name>
<dbReference type="AlphaFoldDB" id="A0A1Y2AI47"/>
<evidence type="ECO:0008006" key="3">
    <source>
        <dbReference type="Google" id="ProtNLM"/>
    </source>
</evidence>
<gene>
    <name evidence="1" type="ORF">LY90DRAFT_516016</name>
</gene>
<accession>A0A1Y2AI47</accession>
<reference evidence="1 2" key="1">
    <citation type="submission" date="2016-08" db="EMBL/GenBank/DDBJ databases">
        <title>A Parts List for Fungal Cellulosomes Revealed by Comparative Genomics.</title>
        <authorList>
            <consortium name="DOE Joint Genome Institute"/>
            <person name="Haitjema C.H."/>
            <person name="Gilmore S.P."/>
            <person name="Henske J.K."/>
            <person name="Solomon K.V."/>
            <person name="De Groot R."/>
            <person name="Kuo A."/>
            <person name="Mondo S.J."/>
            <person name="Salamov A.A."/>
            <person name="Labutti K."/>
            <person name="Zhao Z."/>
            <person name="Chiniquy J."/>
            <person name="Barry K."/>
            <person name="Brewer H.M."/>
            <person name="Purvine S.O."/>
            <person name="Wright A.T."/>
            <person name="Boxma B."/>
            <person name="Van Alen T."/>
            <person name="Hackstein J.H."/>
            <person name="Baker S.E."/>
            <person name="Grigoriev I.V."/>
            <person name="O'Malley M.A."/>
        </authorList>
    </citation>
    <scope>NUCLEOTIDE SEQUENCE [LARGE SCALE GENOMIC DNA]</scope>
    <source>
        <strain evidence="1 2">G1</strain>
    </source>
</reference>
<dbReference type="Proteomes" id="UP000193920">
    <property type="component" value="Unassembled WGS sequence"/>
</dbReference>
<proteinExistence type="predicted"/>
<keyword evidence="2" id="KW-1185">Reference proteome</keyword>
<protein>
    <recommendedName>
        <fullName evidence="3">RRM domain-containing protein</fullName>
    </recommendedName>
</protein>